<reference evidence="5" key="1">
    <citation type="submission" date="2022-11" db="UniProtKB">
        <authorList>
            <consortium name="WormBaseParasite"/>
        </authorList>
    </citation>
    <scope>IDENTIFICATION</scope>
</reference>
<name>A0A914DY72_9BILA</name>
<evidence type="ECO:0000313" key="4">
    <source>
        <dbReference type="Proteomes" id="UP000887540"/>
    </source>
</evidence>
<protein>
    <submittedName>
        <fullName evidence="5">Uncharacterized protein</fullName>
    </submittedName>
</protein>
<accession>A0A914DY72</accession>
<dbReference type="GO" id="GO:0005737">
    <property type="term" value="C:cytoplasm"/>
    <property type="evidence" value="ECO:0007669"/>
    <property type="project" value="UniProtKB-ARBA"/>
</dbReference>
<comment type="similarity">
    <text evidence="1">Belongs to the ClpA/ClpB family. Torsin subfamily.</text>
</comment>
<dbReference type="InterPro" id="IPR010448">
    <property type="entry name" value="Torsin"/>
</dbReference>
<evidence type="ECO:0000313" key="5">
    <source>
        <dbReference type="WBParaSite" id="ACRNAN_scaffold4548.g13591.t2"/>
    </source>
</evidence>
<dbReference type="Proteomes" id="UP000887540">
    <property type="component" value="Unplaced"/>
</dbReference>
<keyword evidence="4" id="KW-1185">Reference proteome</keyword>
<keyword evidence="3" id="KW-0472">Membrane</keyword>
<feature type="compositionally biased region" description="Low complexity" evidence="2">
    <location>
        <begin position="511"/>
        <end position="532"/>
    </location>
</feature>
<dbReference type="AlphaFoldDB" id="A0A914DY72"/>
<dbReference type="PANTHER" id="PTHR10760:SF2">
    <property type="entry name" value="LD13476P-RELATED"/>
    <property type="match status" value="1"/>
</dbReference>
<feature type="region of interest" description="Disordered" evidence="2">
    <location>
        <begin position="218"/>
        <end position="251"/>
    </location>
</feature>
<feature type="compositionally biased region" description="Low complexity" evidence="2">
    <location>
        <begin position="575"/>
        <end position="585"/>
    </location>
</feature>
<dbReference type="WBParaSite" id="ACRNAN_scaffold4548.g13591.t2">
    <property type="protein sequence ID" value="ACRNAN_scaffold4548.g13591.t2"/>
    <property type="gene ID" value="ACRNAN_scaffold4548.g13591"/>
</dbReference>
<dbReference type="GO" id="GO:0012505">
    <property type="term" value="C:endomembrane system"/>
    <property type="evidence" value="ECO:0007669"/>
    <property type="project" value="UniProtKB-ARBA"/>
</dbReference>
<feature type="compositionally biased region" description="Low complexity" evidence="2">
    <location>
        <begin position="445"/>
        <end position="459"/>
    </location>
</feature>
<feature type="region of interest" description="Disordered" evidence="2">
    <location>
        <begin position="570"/>
        <end position="608"/>
    </location>
</feature>
<sequence>MFKKGMNSIYVNQLIVTLVFPYPEELKTYQNQLRKWIIGNITACPKTIFIFDEFDKMPIDLVDTITPFVDNFASVGGVDPRQSTFILVHNSGGDHIMKRTLELYQQNKKRQDFELFHFETIVKEAAYQNGALKNSQLIKKSLIDHYVPFLPLEEAHVKKCIQDYIEENDHLKLNKRQINCIISYIPFEEDIFSKSGCRQVEEKVRLVLKNPNIECEPRQIKKPNENSSPPQKQTASTQTDFDEDFEREDQPSPWDKFKEYWLTPLILLGVVLTSIWLLRLGSRGAFVFIFISFGFYIQYMKRYQEILANRVFESLKDDPCKKQEYGTATLLFTSLWNSLFSIRDKDPCLVRIENAMKNPVYDVAVEEVISSMLSTFILTPLSHIGLHLNKFLNEFYKETPLWLVGTKTILLIFFTILSLLVCIIILYFILTSIFTPHHRGQPPGQEQLQQNNHQTQQIQAPNGQPPSQKFLQGPSPNQQTPLGQQQPNRQHQETQDPNHFSIHHSPRLAKNQSQNQSHPVNSSQQVQPVQNQTIHVDQDEQQSKSSIAVHPSINELATKGTMPEFLESLEQHQDSTGSRRSSMSSEFFKVPESTSGYNLGEEDDDFDMSASHIGANELVN</sequence>
<keyword evidence="3" id="KW-0812">Transmembrane</keyword>
<organism evidence="4 5">
    <name type="scientific">Acrobeloides nanus</name>
    <dbReference type="NCBI Taxonomy" id="290746"/>
    <lineage>
        <taxon>Eukaryota</taxon>
        <taxon>Metazoa</taxon>
        <taxon>Ecdysozoa</taxon>
        <taxon>Nematoda</taxon>
        <taxon>Chromadorea</taxon>
        <taxon>Rhabditida</taxon>
        <taxon>Tylenchina</taxon>
        <taxon>Cephalobomorpha</taxon>
        <taxon>Cephaloboidea</taxon>
        <taxon>Cephalobidae</taxon>
        <taxon>Acrobeloides</taxon>
    </lineage>
</organism>
<feature type="region of interest" description="Disordered" evidence="2">
    <location>
        <begin position="440"/>
        <end position="548"/>
    </location>
</feature>
<dbReference type="Pfam" id="PF06309">
    <property type="entry name" value="Torsin"/>
    <property type="match status" value="1"/>
</dbReference>
<dbReference type="GO" id="GO:0016887">
    <property type="term" value="F:ATP hydrolysis activity"/>
    <property type="evidence" value="ECO:0007669"/>
    <property type="project" value="InterPro"/>
</dbReference>
<evidence type="ECO:0000256" key="3">
    <source>
        <dbReference type="SAM" id="Phobius"/>
    </source>
</evidence>
<proteinExistence type="inferred from homology"/>
<evidence type="ECO:0000256" key="1">
    <source>
        <dbReference type="ARBA" id="ARBA00006235"/>
    </source>
</evidence>
<feature type="transmembrane region" description="Helical" evidence="3">
    <location>
        <begin position="408"/>
        <end position="430"/>
    </location>
</feature>
<dbReference type="GO" id="GO:0005524">
    <property type="term" value="F:ATP binding"/>
    <property type="evidence" value="ECO:0007669"/>
    <property type="project" value="InterPro"/>
</dbReference>
<dbReference type="PANTHER" id="PTHR10760">
    <property type="entry name" value="TORSIN"/>
    <property type="match status" value="1"/>
</dbReference>
<feature type="compositionally biased region" description="Polar residues" evidence="2">
    <location>
        <begin position="460"/>
        <end position="489"/>
    </location>
</feature>
<keyword evidence="3" id="KW-1133">Transmembrane helix</keyword>
<dbReference type="InterPro" id="IPR027417">
    <property type="entry name" value="P-loop_NTPase"/>
</dbReference>
<evidence type="ECO:0000256" key="2">
    <source>
        <dbReference type="SAM" id="MobiDB-lite"/>
    </source>
</evidence>
<feature type="compositionally biased region" description="Polar residues" evidence="2">
    <location>
        <begin position="225"/>
        <end position="239"/>
    </location>
</feature>
<dbReference type="SUPFAM" id="SSF52540">
    <property type="entry name" value="P-loop containing nucleoside triphosphate hydrolases"/>
    <property type="match status" value="1"/>
</dbReference>
<feature type="transmembrane region" description="Helical" evidence="3">
    <location>
        <begin position="284"/>
        <end position="300"/>
    </location>
</feature>